<dbReference type="CDD" id="cd06223">
    <property type="entry name" value="PRTases_typeI"/>
    <property type="match status" value="1"/>
</dbReference>
<dbReference type="EMBL" id="LT633203">
    <property type="protein sequence ID" value="SFZ71416.1"/>
    <property type="molecule type" value="Genomic_DNA"/>
</dbReference>
<keyword evidence="6" id="KW-1185">Reference proteome</keyword>
<organism evidence="5">
    <name type="scientific">Helicobacter baculiformis</name>
    <dbReference type="NCBI Taxonomy" id="427351"/>
    <lineage>
        <taxon>Bacteria</taxon>
        <taxon>Pseudomonadati</taxon>
        <taxon>Campylobacterota</taxon>
        <taxon>Epsilonproteobacteria</taxon>
        <taxon>Campylobacterales</taxon>
        <taxon>Helicobacteraceae</taxon>
        <taxon>Helicobacter</taxon>
    </lineage>
</organism>
<dbReference type="Proteomes" id="UP001595783">
    <property type="component" value="Unassembled WGS sequence"/>
</dbReference>
<dbReference type="PANTHER" id="PTHR43363:SF1">
    <property type="entry name" value="HYPOXANTHINE-GUANINE PHOSPHORIBOSYLTRANSFERASE"/>
    <property type="match status" value="1"/>
</dbReference>
<dbReference type="Gene3D" id="3.40.50.2020">
    <property type="match status" value="1"/>
</dbReference>
<dbReference type="RefSeq" id="WP_104752481.1">
    <property type="nucleotide sequence ID" value="NZ_FZMF01000028.1"/>
</dbReference>
<sequence length="155" mass="17488">MTQYYGYSDFKQDVLALAKQVEEQFKPQAIIAILRGGMTLAHFLGLYWDIKAVYGINASSYSTERTQSALEIAHVPCLKPQHQQVLIVDEIVDSGKSFKGVMEVLQAQYPQVCFKSAVLFAQKSARFQADFVLKEARSWIDFFWEVDLQGGSLAP</sequence>
<dbReference type="EMBL" id="JBHRZO010000018">
    <property type="protein sequence ID" value="MFC3847729.1"/>
    <property type="molecule type" value="Genomic_DNA"/>
</dbReference>
<dbReference type="GO" id="GO:0016757">
    <property type="term" value="F:glycosyltransferase activity"/>
    <property type="evidence" value="ECO:0007669"/>
    <property type="project" value="UniProtKB-KW"/>
</dbReference>
<proteinExistence type="predicted"/>
<dbReference type="OrthoDB" id="5327200at2"/>
<dbReference type="InterPro" id="IPR029057">
    <property type="entry name" value="PRTase-like"/>
</dbReference>
<dbReference type="AlphaFoldDB" id="A0A1M4NHA7"/>
<protein>
    <submittedName>
        <fullName evidence="5">OMP892</fullName>
    </submittedName>
    <submittedName>
        <fullName evidence="4">Phosphoribosyltransferase</fullName>
    </submittedName>
</protein>
<reference evidence="6" key="3">
    <citation type="journal article" date="2019" name="Int. J. Syst. Evol. Microbiol.">
        <title>The Global Catalogue of Microorganisms (GCM) 10K type strain sequencing project: providing services to taxonomists for standard genome sequencing and annotation.</title>
        <authorList>
            <consortium name="The Broad Institute Genomics Platform"/>
            <consortium name="The Broad Institute Genome Sequencing Center for Infectious Disease"/>
            <person name="Wu L."/>
            <person name="Ma J."/>
        </authorList>
    </citation>
    <scope>NUCLEOTIDE SEQUENCE [LARGE SCALE GENOMIC DNA]</scope>
    <source>
        <strain evidence="6">CCUG 53816</strain>
    </source>
</reference>
<gene>
    <name evidence="5" type="primary">omp892</name>
    <name evidence="4" type="ORF">ACFOPX_04175</name>
</gene>
<evidence type="ECO:0000313" key="6">
    <source>
        <dbReference type="Proteomes" id="UP001595783"/>
    </source>
</evidence>
<dbReference type="InterPro" id="IPR000836">
    <property type="entry name" value="PRTase_dom"/>
</dbReference>
<dbReference type="Pfam" id="PF00156">
    <property type="entry name" value="Pribosyltran"/>
    <property type="match status" value="1"/>
</dbReference>
<dbReference type="SUPFAM" id="SSF53271">
    <property type="entry name" value="PRTase-like"/>
    <property type="match status" value="1"/>
</dbReference>
<accession>A0A1M4NHA7</accession>
<evidence type="ECO:0000256" key="1">
    <source>
        <dbReference type="ARBA" id="ARBA00022676"/>
    </source>
</evidence>
<reference evidence="4" key="4">
    <citation type="submission" date="2024-09" db="EMBL/GenBank/DDBJ databases">
        <authorList>
            <person name="Sun Q."/>
            <person name="Mori K."/>
        </authorList>
    </citation>
    <scope>NUCLEOTIDE SEQUENCE</scope>
    <source>
        <strain evidence="4">CCUG 53816</strain>
    </source>
</reference>
<reference evidence="5" key="2">
    <citation type="submission" date="2016-10" db="EMBL/GenBank/DDBJ databases">
        <title>Proteomic and phylogenetic analysis of the outer membrane protein repertoire of gastric Helicobacter species.</title>
        <authorList>
            <person name="Joosten M."/>
        </authorList>
    </citation>
    <scope>NUCLEOTIDE SEQUENCE</scope>
    <source>
        <strain evidence="5">HbacM50</strain>
    </source>
</reference>
<keyword evidence="1 4" id="KW-0328">Glycosyltransferase</keyword>
<keyword evidence="2" id="KW-0808">Transferase</keyword>
<name>A0A1M4NHA7_9HELI</name>
<evidence type="ECO:0000259" key="3">
    <source>
        <dbReference type="Pfam" id="PF00156"/>
    </source>
</evidence>
<evidence type="ECO:0000313" key="4">
    <source>
        <dbReference type="EMBL" id="MFC3847729.1"/>
    </source>
</evidence>
<dbReference type="PANTHER" id="PTHR43363">
    <property type="entry name" value="HYPOXANTHINE PHOSPHORIBOSYLTRANSFERASE"/>
    <property type="match status" value="1"/>
</dbReference>
<evidence type="ECO:0000313" key="5">
    <source>
        <dbReference type="EMBL" id="SFZ71416.1"/>
    </source>
</evidence>
<evidence type="ECO:0000256" key="2">
    <source>
        <dbReference type="ARBA" id="ARBA00022679"/>
    </source>
</evidence>
<reference evidence="4" key="1">
    <citation type="journal article" date="2014" name="Int. J. Syst. Evol. Microbiol.">
        <title>Complete genome of a new Firmicutes species belonging to the dominant human colonic microbiota ('Ruminococcus bicirculans') reveals two chromosomes and a selective capacity to utilize plant glucans.</title>
        <authorList>
            <consortium name="NISC Comparative Sequencing Program"/>
            <person name="Wegmann U."/>
            <person name="Louis P."/>
            <person name="Goesmann A."/>
            <person name="Henrissat B."/>
            <person name="Duncan S.H."/>
            <person name="Flint H.J."/>
        </authorList>
    </citation>
    <scope>NUCLEOTIDE SEQUENCE</scope>
    <source>
        <strain evidence="4">CCUG 53816</strain>
    </source>
</reference>
<feature type="domain" description="Phosphoribosyltransferase" evidence="3">
    <location>
        <begin position="8"/>
        <end position="149"/>
    </location>
</feature>